<evidence type="ECO:0000256" key="6">
    <source>
        <dbReference type="SAM" id="Phobius"/>
    </source>
</evidence>
<protein>
    <recommendedName>
        <fullName evidence="7">RDD domain-containing protein</fullName>
    </recommendedName>
</protein>
<keyword evidence="9" id="KW-1185">Reference proteome</keyword>
<dbReference type="PANTHER" id="PTHR13659:SF5">
    <property type="entry name" value="PROTEIN FAM8A1"/>
    <property type="match status" value="1"/>
</dbReference>
<sequence>MDDKNTISQDQKDYEDLMQKQKKEREEYIEKLRKWLDEARVWHYNVCAGFSYNLSNGRENSFQQFVNPFGNLQPQNQTNVLRQRVGFIPNGNYQQPLFQAAQQPAQNNQTPPVYEFIIPPLWKRAAAELMDFLLLLLLKVALTFLLLESFDIIDTGYYGLELFHKNLENSDGTVPMALELLTLELLHRLIVCVYEAYFMQGKYLATPGKRYMGLMVISVQTITPVPNRPTETVTVARAAPLSWQKSLTRSTLKNLLVGLFLPICIFYIFPQNRTCYDMMSKSLVVEYHADFISYHSNL</sequence>
<keyword evidence="3 6" id="KW-1133">Transmembrane helix</keyword>
<organism evidence="8 9">
    <name type="scientific">Diabrotica balteata</name>
    <name type="common">Banded cucumber beetle</name>
    <dbReference type="NCBI Taxonomy" id="107213"/>
    <lineage>
        <taxon>Eukaryota</taxon>
        <taxon>Metazoa</taxon>
        <taxon>Ecdysozoa</taxon>
        <taxon>Arthropoda</taxon>
        <taxon>Hexapoda</taxon>
        <taxon>Insecta</taxon>
        <taxon>Pterygota</taxon>
        <taxon>Neoptera</taxon>
        <taxon>Endopterygota</taxon>
        <taxon>Coleoptera</taxon>
        <taxon>Polyphaga</taxon>
        <taxon>Cucujiformia</taxon>
        <taxon>Chrysomeloidea</taxon>
        <taxon>Chrysomelidae</taxon>
        <taxon>Galerucinae</taxon>
        <taxon>Diabroticina</taxon>
        <taxon>Diabroticites</taxon>
        <taxon>Diabrotica</taxon>
    </lineage>
</organism>
<evidence type="ECO:0000259" key="7">
    <source>
        <dbReference type="Pfam" id="PF06271"/>
    </source>
</evidence>
<gene>
    <name evidence="8" type="ORF">DIABBA_LOCUS2507</name>
</gene>
<dbReference type="OrthoDB" id="10061042at2759"/>
<feature type="coiled-coil region" evidence="5">
    <location>
        <begin position="7"/>
        <end position="38"/>
    </location>
</feature>
<keyword evidence="2 6" id="KW-0812">Transmembrane</keyword>
<dbReference type="EMBL" id="OU898285">
    <property type="protein sequence ID" value="CAG9828594.1"/>
    <property type="molecule type" value="Genomic_DNA"/>
</dbReference>
<evidence type="ECO:0000256" key="4">
    <source>
        <dbReference type="ARBA" id="ARBA00023136"/>
    </source>
</evidence>
<evidence type="ECO:0000313" key="9">
    <source>
        <dbReference type="Proteomes" id="UP001153709"/>
    </source>
</evidence>
<keyword evidence="5" id="KW-0175">Coiled coil</keyword>
<accession>A0A9N9X5W6</accession>
<dbReference type="GO" id="GO:0016020">
    <property type="term" value="C:membrane"/>
    <property type="evidence" value="ECO:0007669"/>
    <property type="project" value="UniProtKB-SubCell"/>
</dbReference>
<feature type="domain" description="RDD" evidence="7">
    <location>
        <begin position="119"/>
        <end position="221"/>
    </location>
</feature>
<evidence type="ECO:0000313" key="8">
    <source>
        <dbReference type="EMBL" id="CAG9828594.1"/>
    </source>
</evidence>
<reference evidence="8" key="1">
    <citation type="submission" date="2022-01" db="EMBL/GenBank/DDBJ databases">
        <authorList>
            <person name="King R."/>
        </authorList>
    </citation>
    <scope>NUCLEOTIDE SEQUENCE</scope>
</reference>
<dbReference type="Proteomes" id="UP001153709">
    <property type="component" value="Chromosome 10"/>
</dbReference>
<proteinExistence type="predicted"/>
<dbReference type="AlphaFoldDB" id="A0A9N9X5W6"/>
<dbReference type="PANTHER" id="PTHR13659">
    <property type="entry name" value="AUTOSOMAL HIGHLY CONSERVED PROTEIN"/>
    <property type="match status" value="1"/>
</dbReference>
<evidence type="ECO:0000256" key="2">
    <source>
        <dbReference type="ARBA" id="ARBA00022692"/>
    </source>
</evidence>
<feature type="transmembrane region" description="Helical" evidence="6">
    <location>
        <begin position="251"/>
        <end position="269"/>
    </location>
</feature>
<evidence type="ECO:0000256" key="5">
    <source>
        <dbReference type="SAM" id="Coils"/>
    </source>
</evidence>
<comment type="subcellular location">
    <subcellularLocation>
        <location evidence="1">Membrane</location>
        <topology evidence="1">Multi-pass membrane protein</topology>
    </subcellularLocation>
</comment>
<keyword evidence="4 6" id="KW-0472">Membrane</keyword>
<evidence type="ECO:0000256" key="1">
    <source>
        <dbReference type="ARBA" id="ARBA00004141"/>
    </source>
</evidence>
<dbReference type="InterPro" id="IPR039871">
    <property type="entry name" value="FAM8A1"/>
</dbReference>
<dbReference type="Pfam" id="PF06271">
    <property type="entry name" value="RDD"/>
    <property type="match status" value="1"/>
</dbReference>
<dbReference type="InterPro" id="IPR010432">
    <property type="entry name" value="RDD"/>
</dbReference>
<name>A0A9N9X5W6_DIABA</name>
<evidence type="ECO:0000256" key="3">
    <source>
        <dbReference type="ARBA" id="ARBA00022989"/>
    </source>
</evidence>
<feature type="transmembrane region" description="Helical" evidence="6">
    <location>
        <begin position="132"/>
        <end position="153"/>
    </location>
</feature>